<comment type="caution">
    <text evidence="2">The sequence shown here is derived from an EMBL/GenBank/DDBJ whole genome shotgun (WGS) entry which is preliminary data.</text>
</comment>
<name>A0ABU0EVL5_9PSEU</name>
<evidence type="ECO:0008006" key="4">
    <source>
        <dbReference type="Google" id="ProtNLM"/>
    </source>
</evidence>
<reference evidence="2 3" key="1">
    <citation type="submission" date="2023-07" db="EMBL/GenBank/DDBJ databases">
        <title>Sequencing the genomes of 1000 actinobacteria strains.</title>
        <authorList>
            <person name="Klenk H.-P."/>
        </authorList>
    </citation>
    <scope>NUCLEOTIDE SEQUENCE [LARGE SCALE GENOMIC DNA]</scope>
    <source>
        <strain evidence="2 3">DSM 45805</strain>
    </source>
</reference>
<organism evidence="2 3">
    <name type="scientific">Amycolatopsis thermophila</name>
    <dbReference type="NCBI Taxonomy" id="206084"/>
    <lineage>
        <taxon>Bacteria</taxon>
        <taxon>Bacillati</taxon>
        <taxon>Actinomycetota</taxon>
        <taxon>Actinomycetes</taxon>
        <taxon>Pseudonocardiales</taxon>
        <taxon>Pseudonocardiaceae</taxon>
        <taxon>Amycolatopsis</taxon>
    </lineage>
</organism>
<gene>
    <name evidence="2" type="ORF">FB470_002919</name>
</gene>
<feature type="compositionally biased region" description="Polar residues" evidence="1">
    <location>
        <begin position="1"/>
        <end position="10"/>
    </location>
</feature>
<dbReference type="Proteomes" id="UP001229651">
    <property type="component" value="Unassembled WGS sequence"/>
</dbReference>
<accession>A0ABU0EVL5</accession>
<evidence type="ECO:0000313" key="2">
    <source>
        <dbReference type="EMBL" id="MDQ0378925.1"/>
    </source>
</evidence>
<protein>
    <recommendedName>
        <fullName evidence="4">MarR family transcriptional regulator</fullName>
    </recommendedName>
</protein>
<keyword evidence="3" id="KW-1185">Reference proteome</keyword>
<dbReference type="RefSeq" id="WP_306991983.1">
    <property type="nucleotide sequence ID" value="NZ_JAUSUT010000001.1"/>
</dbReference>
<sequence length="47" mass="5131">MLTDAGQESRTGVVERLNRASPLVSPRQDQQESLVELLRALAGPQGR</sequence>
<dbReference type="EMBL" id="JAUSUT010000001">
    <property type="protein sequence ID" value="MDQ0378925.1"/>
    <property type="molecule type" value="Genomic_DNA"/>
</dbReference>
<evidence type="ECO:0000313" key="3">
    <source>
        <dbReference type="Proteomes" id="UP001229651"/>
    </source>
</evidence>
<proteinExistence type="predicted"/>
<feature type="region of interest" description="Disordered" evidence="1">
    <location>
        <begin position="1"/>
        <end position="32"/>
    </location>
</feature>
<evidence type="ECO:0000256" key="1">
    <source>
        <dbReference type="SAM" id="MobiDB-lite"/>
    </source>
</evidence>